<dbReference type="Proteomes" id="UP000585614">
    <property type="component" value="Unassembled WGS sequence"/>
</dbReference>
<dbReference type="PANTHER" id="PTHR19368">
    <property type="entry name" value="XLR/SCP3/FAM9"/>
    <property type="match status" value="1"/>
</dbReference>
<evidence type="ECO:0000313" key="8">
    <source>
        <dbReference type="Proteomes" id="UP000585614"/>
    </source>
</evidence>
<reference evidence="6 7" key="3">
    <citation type="submission" date="2018-12" db="EMBL/GenBank/DDBJ databases">
        <title>G10K-VGP greater horseshoe bat female genome, primary haplotype.</title>
        <authorList>
            <person name="Teeling E."/>
            <person name="Myers G."/>
            <person name="Vernes S."/>
            <person name="Pippel M."/>
            <person name="Winkler S."/>
            <person name="Fedrigo O."/>
            <person name="Rhie A."/>
            <person name="Koren S."/>
            <person name="Phillippy A."/>
            <person name="Lewin H."/>
            <person name="Damas J."/>
            <person name="Howe K."/>
            <person name="Mountcastle J."/>
            <person name="Jarvis E.D."/>
        </authorList>
    </citation>
    <scope>NUCLEOTIDE SEQUENCE [LARGE SCALE GENOMIC DNA]</scope>
</reference>
<organism evidence="6 7">
    <name type="scientific">Rhinolophus ferrumequinum</name>
    <name type="common">Greater horseshoe bat</name>
    <dbReference type="NCBI Taxonomy" id="59479"/>
    <lineage>
        <taxon>Eukaryota</taxon>
        <taxon>Metazoa</taxon>
        <taxon>Chordata</taxon>
        <taxon>Craniata</taxon>
        <taxon>Vertebrata</taxon>
        <taxon>Euteleostomi</taxon>
        <taxon>Mammalia</taxon>
        <taxon>Eutheria</taxon>
        <taxon>Laurasiatheria</taxon>
        <taxon>Chiroptera</taxon>
        <taxon>Yinpterochiroptera</taxon>
        <taxon>Rhinolophoidea</taxon>
        <taxon>Rhinolophidae</taxon>
        <taxon>Rhinolophinae</taxon>
        <taxon>Rhinolophus</taxon>
    </lineage>
</organism>
<feature type="domain" description="XLR/SYCP3/FAM9" evidence="4">
    <location>
        <begin position="83"/>
        <end position="213"/>
    </location>
</feature>
<dbReference type="Pfam" id="PF04803">
    <property type="entry name" value="Cor1"/>
    <property type="match status" value="1"/>
</dbReference>
<keyword evidence="2" id="KW-0175">Coiled coil</keyword>
<dbReference type="InterPro" id="IPR051443">
    <property type="entry name" value="XLR/SYCP3"/>
</dbReference>
<comment type="similarity">
    <text evidence="1">Belongs to the XLR/SYCP3 family.</text>
</comment>
<dbReference type="Proteomes" id="UP000472240">
    <property type="component" value="Chromosome 10"/>
</dbReference>
<evidence type="ECO:0000256" key="1">
    <source>
        <dbReference type="ARBA" id="ARBA00010283"/>
    </source>
</evidence>
<accession>A0A671F339</accession>
<dbReference type="GO" id="GO:0000795">
    <property type="term" value="C:synaptonemal complex"/>
    <property type="evidence" value="ECO:0007669"/>
    <property type="project" value="Ensembl"/>
</dbReference>
<evidence type="ECO:0000259" key="4">
    <source>
        <dbReference type="Pfam" id="PF04803"/>
    </source>
</evidence>
<reference evidence="6 7" key="1">
    <citation type="journal article" date="2015" name="Annu Rev Anim Biosci">
        <title>The Genome 10K Project: a way forward.</title>
        <authorList>
            <person name="Koepfli K.P."/>
            <person name="Paten B."/>
            <person name="O'Brien S.J."/>
            <person name="Koepfli K.P."/>
            <person name="Paten B."/>
            <person name="Antunes A."/>
            <person name="Belov K."/>
            <person name="Bustamante C."/>
            <person name="Castoe T.A."/>
            <person name="Clawson H."/>
            <person name="Crawford A.J."/>
            <person name="Diekhans M."/>
            <person name="Distel D."/>
            <person name="Durbin R."/>
            <person name="Earl D."/>
            <person name="Fujita M.K."/>
            <person name="Gamble T."/>
            <person name="Georges A."/>
            <person name="Gemmell N."/>
            <person name="Gilbert M.T."/>
            <person name="Graves J.M."/>
            <person name="Green R.E."/>
            <person name="Hickey G."/>
            <person name="Jarvis E.D."/>
            <person name="Johnson W."/>
            <person name="Komissarov A."/>
            <person name="Korf I."/>
            <person name="Kuhn R."/>
            <person name="Larkin D.M."/>
            <person name="Lewin H."/>
            <person name="Lopez J.V."/>
            <person name="Ma J."/>
            <person name="Marques-Bonet T."/>
            <person name="Miller W."/>
            <person name="Murphy R."/>
            <person name="Pevzner P."/>
            <person name="Shapiro B."/>
            <person name="Steiner C."/>
            <person name="Tamazian G."/>
            <person name="Venkatesh B."/>
            <person name="Wang J."/>
            <person name="Wayne R."/>
            <person name="Wiley E."/>
            <person name="Yang H."/>
            <person name="Zhang G."/>
            <person name="Haussler D."/>
            <person name="Ryder O."/>
            <person name="O'Brien S.J."/>
        </authorList>
    </citation>
    <scope>NUCLEOTIDE SEQUENCE</scope>
</reference>
<gene>
    <name evidence="6" type="primary">SYCP3</name>
    <name evidence="5" type="ORF">mRhiFer1_016444</name>
</gene>
<feature type="compositionally biased region" description="Basic residues" evidence="3">
    <location>
        <begin position="1"/>
        <end position="13"/>
    </location>
</feature>
<evidence type="ECO:0000313" key="7">
    <source>
        <dbReference type="Proteomes" id="UP000472240"/>
    </source>
</evidence>
<reference evidence="6" key="5">
    <citation type="submission" date="2025-05" db="UniProtKB">
        <authorList>
            <consortium name="Ensembl"/>
        </authorList>
    </citation>
    <scope>IDENTIFICATION</scope>
</reference>
<dbReference type="GeneTree" id="ENSGT00390000000062"/>
<dbReference type="EMBL" id="JACAGC010000010">
    <property type="protein sequence ID" value="KAF6340563.1"/>
    <property type="molecule type" value="Genomic_DNA"/>
</dbReference>
<dbReference type="InterPro" id="IPR006888">
    <property type="entry name" value="XLR/SYCP3/FAM9_dom"/>
</dbReference>
<reference evidence="6 7" key="2">
    <citation type="journal article" date="2018" name="Annu Rev Anim Biosci">
        <title>Bat Biology, Genomes, and the Bat1K Project: To Generate Chromosome-Level Genomes for All Living Bat Species.</title>
        <authorList>
            <person name="Teeling E.C."/>
            <person name="Vernes S.C."/>
            <person name="Davalos L.M."/>
            <person name="Ray D.A."/>
            <person name="Gilbert M.T.P."/>
            <person name="Myers E."/>
        </authorList>
    </citation>
    <scope>NUCLEOTIDE SEQUENCE</scope>
</reference>
<dbReference type="Ensembl" id="ENSRFET00010021778.1">
    <property type="protein sequence ID" value="ENSRFEP00010020014.1"/>
    <property type="gene ID" value="ENSRFEG00010013361.1"/>
</dbReference>
<dbReference type="PANTHER" id="PTHR19368:SF15">
    <property type="entry name" value="XLR_SYCP3_FAM9 DOMAIN-CONTAINING PROTEIN"/>
    <property type="match status" value="1"/>
</dbReference>
<protein>
    <submittedName>
        <fullName evidence="5 6">Synaptonemal complex protein 3</fullName>
    </submittedName>
</protein>
<feature type="region of interest" description="Disordered" evidence="3">
    <location>
        <begin position="1"/>
        <end position="59"/>
    </location>
</feature>
<name>A0A671F339_RHIFE</name>
<evidence type="ECO:0000313" key="5">
    <source>
        <dbReference type="EMBL" id="KAF6340563.1"/>
    </source>
</evidence>
<dbReference type="OMA" id="KLNMFRQ"/>
<keyword evidence="7" id="KW-1185">Reference proteome</keyword>
<dbReference type="GO" id="GO:0051321">
    <property type="term" value="P:meiotic cell cycle"/>
    <property type="evidence" value="ECO:0007669"/>
    <property type="project" value="TreeGrafter"/>
</dbReference>
<dbReference type="GO" id="GO:0035092">
    <property type="term" value="P:sperm DNA condensation"/>
    <property type="evidence" value="ECO:0007669"/>
    <property type="project" value="Ensembl"/>
</dbReference>
<reference evidence="5 8" key="4">
    <citation type="journal article" date="2020" name="Nature">
        <title>Six reference-quality genomes reveal evolution of bat adaptations.</title>
        <authorList>
            <person name="Jebb D."/>
            <person name="Huang Z."/>
            <person name="Pippel M."/>
            <person name="Hughes G.M."/>
            <person name="Lavrichenko K."/>
            <person name="Devanna P."/>
            <person name="Winkler S."/>
            <person name="Jermiin L.S."/>
            <person name="Skirmuntt E.C."/>
            <person name="Katzourakis A."/>
            <person name="Burkitt-Gray L."/>
            <person name="Ray D.A."/>
            <person name="Sullivan K.A.M."/>
            <person name="Roscito J.G."/>
            <person name="Kirilenko B.M."/>
            <person name="Davalos L.M."/>
            <person name="Corthals A.P."/>
            <person name="Power M.L."/>
            <person name="Jones G."/>
            <person name="Ransome R.D."/>
            <person name="Dechmann D.K.N."/>
            <person name="Locatelli A.G."/>
            <person name="Puechmaille S.J."/>
            <person name="Fedrigo O."/>
            <person name="Jarvis E.D."/>
            <person name="Hiller M."/>
            <person name="Vernes S.C."/>
            <person name="Myers E.W."/>
            <person name="Teeling E.C."/>
        </authorList>
    </citation>
    <scope>NUCLEOTIDE SEQUENCE [LARGE SCALE GENOMIC DNA]</scope>
    <source>
        <strain evidence="5">MRhiFer1</strain>
        <tissue evidence="5">Lung</tissue>
    </source>
</reference>
<sequence>MVPSGRKHTRKSGKTSMEDQVMRAYDSEKEDKKDLCGSEDVTDEKTPVIDKHGKKRSSAEIVEDMGGDVQNMLERFGADINRVLFTKRKKLEMYAKASFKTSNKRIENVWKTQREQRKKLNQEYSQQFVTLFQQWEMDMQKIRERKKKLANLFRQQQKMFQQSRIVQSQRLKTIRQLYEQYTKSMEDLEKNHSNLVTDAQNELRNEMAMLQKKIMMETQQQEMAAVRKSLQSMLL</sequence>
<feature type="coiled-coil region" evidence="2">
    <location>
        <begin position="103"/>
        <end position="220"/>
    </location>
</feature>
<evidence type="ECO:0000313" key="6">
    <source>
        <dbReference type="Ensembl" id="ENSRFEP00010020014.1"/>
    </source>
</evidence>
<proteinExistence type="inferred from homology"/>
<evidence type="ECO:0000256" key="2">
    <source>
        <dbReference type="SAM" id="Coils"/>
    </source>
</evidence>
<evidence type="ECO:0000256" key="3">
    <source>
        <dbReference type="SAM" id="MobiDB-lite"/>
    </source>
</evidence>
<feature type="compositionally biased region" description="Basic and acidic residues" evidence="3">
    <location>
        <begin position="16"/>
        <end position="36"/>
    </location>
</feature>
<dbReference type="AlphaFoldDB" id="A0A671F339"/>